<dbReference type="STRING" id="722472.SAMN05444321_0826"/>
<dbReference type="AlphaFoldDB" id="A0A0R3MFY2"/>
<sequence length="264" mass="27230">MRLSANLRALALGAVSAILLSATASAAEVRVMISGGLSAAYKALVPEFERTTGHKVLTAYGPSMGTTTNAIPVRLERGEPADVLIMVGYALEDLAKKGKVTAGTSVDLVKSPIAVAVKSGTPKPDISTPEALKRALLAVKTVAYSDSASGVYVSTEMFGKLGIADEMKDKARKIPATPVGEIVARGEAEIGFQQMSELKPVEGIDIVGPLPDELQKITVFSAGIASVSKEPDAGKALIKFLASPAARGEIVKSGLDPIAASTTN</sequence>
<accession>A0A0R3MFY2</accession>
<dbReference type="EMBL" id="LLYB01000099">
    <property type="protein sequence ID" value="KRR19156.1"/>
    <property type="molecule type" value="Genomic_DNA"/>
</dbReference>
<evidence type="ECO:0000313" key="3">
    <source>
        <dbReference type="Proteomes" id="UP000051660"/>
    </source>
</evidence>
<feature type="signal peptide" evidence="1">
    <location>
        <begin position="1"/>
        <end position="26"/>
    </location>
</feature>
<dbReference type="PANTHER" id="PTHR30632:SF11">
    <property type="entry name" value="BLR4797 PROTEIN"/>
    <property type="match status" value="1"/>
</dbReference>
<dbReference type="GO" id="GO:0015689">
    <property type="term" value="P:molybdate ion transport"/>
    <property type="evidence" value="ECO:0007669"/>
    <property type="project" value="TreeGrafter"/>
</dbReference>
<keyword evidence="1" id="KW-0732">Signal</keyword>
<dbReference type="Pfam" id="PF13531">
    <property type="entry name" value="SBP_bac_11"/>
    <property type="match status" value="1"/>
</dbReference>
<dbReference type="PANTHER" id="PTHR30632">
    <property type="entry name" value="MOLYBDATE-BINDING PERIPLASMIC PROTEIN"/>
    <property type="match status" value="1"/>
</dbReference>
<gene>
    <name evidence="2" type="ORF">CQ14_27880</name>
</gene>
<evidence type="ECO:0000313" key="2">
    <source>
        <dbReference type="EMBL" id="KRR19156.1"/>
    </source>
</evidence>
<dbReference type="Gene3D" id="3.40.190.10">
    <property type="entry name" value="Periplasmic binding protein-like II"/>
    <property type="match status" value="2"/>
</dbReference>
<evidence type="ECO:0000256" key="1">
    <source>
        <dbReference type="SAM" id="SignalP"/>
    </source>
</evidence>
<dbReference type="Proteomes" id="UP000051660">
    <property type="component" value="Unassembled WGS sequence"/>
</dbReference>
<dbReference type="RefSeq" id="WP_057861195.1">
    <property type="nucleotide sequence ID" value="NZ_LLYB01000099.1"/>
</dbReference>
<dbReference type="InterPro" id="IPR050682">
    <property type="entry name" value="ModA/WtpA"/>
</dbReference>
<dbReference type="GO" id="GO:0030973">
    <property type="term" value="F:molybdate ion binding"/>
    <property type="evidence" value="ECO:0007669"/>
    <property type="project" value="TreeGrafter"/>
</dbReference>
<organism evidence="2 3">
    <name type="scientific">Bradyrhizobium lablabi</name>
    <dbReference type="NCBI Taxonomy" id="722472"/>
    <lineage>
        <taxon>Bacteria</taxon>
        <taxon>Pseudomonadati</taxon>
        <taxon>Pseudomonadota</taxon>
        <taxon>Alphaproteobacteria</taxon>
        <taxon>Hyphomicrobiales</taxon>
        <taxon>Nitrobacteraceae</taxon>
        <taxon>Bradyrhizobium</taxon>
    </lineage>
</organism>
<reference evidence="2 3" key="1">
    <citation type="submission" date="2014-03" db="EMBL/GenBank/DDBJ databases">
        <title>Bradyrhizobium valentinum sp. nov., isolated from effective nodules of Lupinus mariae-josephae, a lupine endemic of basic-lime soils in Eastern Spain.</title>
        <authorList>
            <person name="Duran D."/>
            <person name="Rey L."/>
            <person name="Navarro A."/>
            <person name="Busquets A."/>
            <person name="Imperial J."/>
            <person name="Ruiz-Argueso T."/>
        </authorList>
    </citation>
    <scope>NUCLEOTIDE SEQUENCE [LARGE SCALE GENOMIC DNA]</scope>
    <source>
        <strain evidence="2 3">CCBAU 23086</strain>
    </source>
</reference>
<dbReference type="OrthoDB" id="8216219at2"/>
<proteinExistence type="predicted"/>
<dbReference type="SUPFAM" id="SSF53850">
    <property type="entry name" value="Periplasmic binding protein-like II"/>
    <property type="match status" value="1"/>
</dbReference>
<feature type="chain" id="PRO_5006444066" evidence="1">
    <location>
        <begin position="27"/>
        <end position="264"/>
    </location>
</feature>
<name>A0A0R3MFY2_9BRAD</name>
<protein>
    <submittedName>
        <fullName evidence="2">ABC transporter substrate-binding protein</fullName>
    </submittedName>
</protein>
<comment type="caution">
    <text evidence="2">The sequence shown here is derived from an EMBL/GenBank/DDBJ whole genome shotgun (WGS) entry which is preliminary data.</text>
</comment>